<dbReference type="PANTHER" id="PTHR43802:SF1">
    <property type="entry name" value="IP11341P-RELATED"/>
    <property type="match status" value="1"/>
</dbReference>
<feature type="transmembrane region" description="Helical" evidence="3">
    <location>
        <begin position="103"/>
        <end position="128"/>
    </location>
</feature>
<evidence type="ECO:0000256" key="2">
    <source>
        <dbReference type="RuleBase" id="RU003707"/>
    </source>
</evidence>
<dbReference type="CDD" id="cd06558">
    <property type="entry name" value="crotonase-like"/>
    <property type="match status" value="1"/>
</dbReference>
<comment type="similarity">
    <text evidence="1 2">Belongs to the enoyl-CoA hydratase/isomerase family.</text>
</comment>
<dbReference type="PANTHER" id="PTHR43802">
    <property type="entry name" value="ENOYL-COA HYDRATASE"/>
    <property type="match status" value="1"/>
</dbReference>
<name>A0ABZ0GRA6_9GAMM</name>
<dbReference type="SUPFAM" id="SSF52096">
    <property type="entry name" value="ClpP/crotonase"/>
    <property type="match status" value="1"/>
</dbReference>
<evidence type="ECO:0000256" key="3">
    <source>
        <dbReference type="SAM" id="Phobius"/>
    </source>
</evidence>
<dbReference type="RefSeq" id="WP_348396953.1">
    <property type="nucleotide sequence ID" value="NZ_CP136600.1"/>
</dbReference>
<dbReference type="InterPro" id="IPR029045">
    <property type="entry name" value="ClpP/crotonase-like_dom_sf"/>
</dbReference>
<protein>
    <submittedName>
        <fullName evidence="4">Enoyl-CoA hydratase-related protein</fullName>
    </submittedName>
</protein>
<dbReference type="EMBL" id="CP136600">
    <property type="protein sequence ID" value="WOH38180.1"/>
    <property type="molecule type" value="Genomic_DNA"/>
</dbReference>
<dbReference type="InterPro" id="IPR018376">
    <property type="entry name" value="Enoyl-CoA_hyd/isom_CS"/>
</dbReference>
<sequence>MKQITSVVRLERQQDGVAVLTMIKEKTLNALDEPFLVELLEKLKEAEADDNIRVVILTGIGRGFCSGVDLTGGLLQDNAEKLDDWIKQFGNPVVAYIRTMTTVVIAAVNGVAVGAGVSLALACDIVISATSARYFLSFAKIGMAMDMGISWILTRRIGPMRTAALTMSAGFLDAEAALQCGLCYEVVDDAELMSQSCKFASRIASQSAPALQALKSQINFADTATLAEVLGHEAKIQGRLVQTEQAQQLIKEFLPR</sequence>
<gene>
    <name evidence="4" type="ORF">RI844_02790</name>
</gene>
<evidence type="ECO:0000313" key="5">
    <source>
        <dbReference type="Proteomes" id="UP001301442"/>
    </source>
</evidence>
<evidence type="ECO:0000313" key="4">
    <source>
        <dbReference type="EMBL" id="WOH38180.1"/>
    </source>
</evidence>
<keyword evidence="3" id="KW-0472">Membrane</keyword>
<feature type="transmembrane region" description="Helical" evidence="3">
    <location>
        <begin position="134"/>
        <end position="153"/>
    </location>
</feature>
<keyword evidence="5" id="KW-1185">Reference proteome</keyword>
<dbReference type="Proteomes" id="UP001301442">
    <property type="component" value="Chromosome"/>
</dbReference>
<accession>A0ABZ0GRA6</accession>
<dbReference type="InterPro" id="IPR001753">
    <property type="entry name" value="Enoyl-CoA_hydra/iso"/>
</dbReference>
<dbReference type="Gene3D" id="3.90.226.10">
    <property type="entry name" value="2-enoyl-CoA Hydratase, Chain A, domain 1"/>
    <property type="match status" value="1"/>
</dbReference>
<dbReference type="PROSITE" id="PS00166">
    <property type="entry name" value="ENOYL_COA_HYDRATASE"/>
    <property type="match status" value="1"/>
</dbReference>
<evidence type="ECO:0000256" key="1">
    <source>
        <dbReference type="ARBA" id="ARBA00005254"/>
    </source>
</evidence>
<reference evidence="4 5" key="1">
    <citation type="submission" date="2023-09" db="EMBL/GenBank/DDBJ databases">
        <authorList>
            <person name="Qi X."/>
        </authorList>
    </citation>
    <scope>NUCLEOTIDE SEQUENCE [LARGE SCALE GENOMIC DNA]</scope>
    <source>
        <strain evidence="4 5">S1-1</strain>
    </source>
</reference>
<keyword evidence="3" id="KW-0812">Transmembrane</keyword>
<keyword evidence="3" id="KW-1133">Transmembrane helix</keyword>
<proteinExistence type="inferred from homology"/>
<dbReference type="Pfam" id="PF00378">
    <property type="entry name" value="ECH_1"/>
    <property type="match status" value="1"/>
</dbReference>
<organism evidence="4 5">
    <name type="scientific">Thalassotalea fonticola</name>
    <dbReference type="NCBI Taxonomy" id="3065649"/>
    <lineage>
        <taxon>Bacteria</taxon>
        <taxon>Pseudomonadati</taxon>
        <taxon>Pseudomonadota</taxon>
        <taxon>Gammaproteobacteria</taxon>
        <taxon>Alteromonadales</taxon>
        <taxon>Colwelliaceae</taxon>
        <taxon>Thalassotalea</taxon>
    </lineage>
</organism>